<dbReference type="SUPFAM" id="SSF51445">
    <property type="entry name" value="(Trans)glycosidases"/>
    <property type="match status" value="1"/>
</dbReference>
<dbReference type="RefSeq" id="WP_014223157.1">
    <property type="nucleotide sequence ID" value="NZ_LWBO01000001.1"/>
</dbReference>
<dbReference type="SUPFAM" id="SSF74650">
    <property type="entry name" value="Galactose mutarotase-like"/>
    <property type="match status" value="1"/>
</dbReference>
<dbReference type="PANTHER" id="PTHR43863">
    <property type="entry name" value="HYDROLASE, PUTATIVE (AFU_ORTHOLOGUE AFUA_1G03140)-RELATED"/>
    <property type="match status" value="1"/>
</dbReference>
<name>A0ABX3P5V1_9BACT</name>
<comment type="similarity">
    <text evidence="1 2">Belongs to the glycosyl hydrolase 31 family.</text>
</comment>
<dbReference type="InterPro" id="IPR025887">
    <property type="entry name" value="Glyco_hydro_31_N_dom"/>
</dbReference>
<dbReference type="Proteomes" id="UP000192277">
    <property type="component" value="Unassembled WGS sequence"/>
</dbReference>
<dbReference type="InterPro" id="IPR000322">
    <property type="entry name" value="Glyco_hydro_31_TIM"/>
</dbReference>
<protein>
    <recommendedName>
        <fullName evidence="9">Alpha-glucosidase</fullName>
    </recommendedName>
</protein>
<sequence>MEISKGRISLAILLMVAGTLHAQQVIVNTVGKDPFVGKTTEVVYKAKEGTWTFQGFNNAVIKTTYKPAGYSKNEQISDAVTAKPAAVGTKVTVAQSQTVEWDNLTSVVVQREKFYYKAGKEVKVKSASYFAQGDTRGFRFQLFNDEQIFGGGERAVAMNRRGHRFNLYNTVSADYGLGAENLSFSVPFFISSAGYALFFDNPSKGYIDIGLTDKNTLEAGFISGELTYYVVFGKNLDEIMANYSSITGRQPLPPRWVFGNFVSRSGYKSEEQVHQAVGKIKQDNFPMDGLLFDAAWYGDNGKASMGNIDWVNTQKWPNPKQMLTDLRTKDNLKSILITEPYILQNTKTFVEGTPIMVTSADGLVDIFRKPAQDFIWKFYKKQVANGVSGWWLDGAEPEKHPASWTHNMKDLGVNRPMDAEEVHNVYAHYFSKMFFEKYSSDVSDQRLVLFNRSGFAGSQRYGVLPGSGEVARSWAGLKSQPLVLLGMSLSGLPYIHSDAGGFAAEGADAELYTRWLQFAAFTPVFQPGGTVPGEPYKSIARTYTKLRYQLLPYNYSLSYDQAVWGRPLMRPLYYYSFADSVALKAEDEYMWGDNILVAPITSQGATARMLYLPAGKWYSLANNSVTDGGKYINQPADIKQLPVFVREGSFVPLWFSKDTIRSTDAFNSKDITIRYYPSSYASTYVWYDDDGSSTRTLERADYELVTFKGITEGKKVTIDITTNNPNQYGKKFKRTFRFELPVALASEATVNGKPVDAGSFGKQPDPFQQLSNEFLTVEFNGKPVKVEITLK</sequence>
<feature type="domain" description="Glycoside hydrolase family 31 N-terminal" evidence="5">
    <location>
        <begin position="57"/>
        <end position="208"/>
    </location>
</feature>
<dbReference type="PANTHER" id="PTHR43863:SF2">
    <property type="entry name" value="MALTASE-GLUCOAMYLASE"/>
    <property type="match status" value="1"/>
</dbReference>
<gene>
    <name evidence="7" type="ORF">A4D02_04345</name>
</gene>
<keyword evidence="2" id="KW-0378">Hydrolase</keyword>
<reference evidence="7 8" key="1">
    <citation type="submission" date="2016-04" db="EMBL/GenBank/DDBJ databases">
        <authorList>
            <person name="Chen L."/>
            <person name="Zhuang W."/>
            <person name="Wang G."/>
        </authorList>
    </citation>
    <scope>NUCLEOTIDE SEQUENCE [LARGE SCALE GENOMIC DNA]</scope>
    <source>
        <strain evidence="8">GR20</strain>
    </source>
</reference>
<dbReference type="InterPro" id="IPR051816">
    <property type="entry name" value="Glycosyl_Hydrolase_31"/>
</dbReference>
<evidence type="ECO:0000256" key="1">
    <source>
        <dbReference type="ARBA" id="ARBA00007806"/>
    </source>
</evidence>
<evidence type="ECO:0000256" key="2">
    <source>
        <dbReference type="RuleBase" id="RU361185"/>
    </source>
</evidence>
<keyword evidence="8" id="KW-1185">Reference proteome</keyword>
<evidence type="ECO:0000259" key="4">
    <source>
        <dbReference type="Pfam" id="PF01055"/>
    </source>
</evidence>
<dbReference type="EMBL" id="LWBO01000001">
    <property type="protein sequence ID" value="OQP55542.1"/>
    <property type="molecule type" value="Genomic_DNA"/>
</dbReference>
<dbReference type="InterPro" id="IPR011013">
    <property type="entry name" value="Gal_mutarotase_sf_dom"/>
</dbReference>
<feature type="signal peptide" evidence="3">
    <location>
        <begin position="1"/>
        <end position="22"/>
    </location>
</feature>
<dbReference type="InterPro" id="IPR017853">
    <property type="entry name" value="GH"/>
</dbReference>
<dbReference type="InterPro" id="IPR048395">
    <property type="entry name" value="Glyco_hydro_31_C"/>
</dbReference>
<dbReference type="Pfam" id="PF21365">
    <property type="entry name" value="Glyco_hydro_31_3rd"/>
    <property type="match status" value="1"/>
</dbReference>
<feature type="domain" description="Glycosyl hydrolase family 31 C-terminal" evidence="6">
    <location>
        <begin position="565"/>
        <end position="649"/>
    </location>
</feature>
<dbReference type="InterPro" id="IPR013780">
    <property type="entry name" value="Glyco_hydro_b"/>
</dbReference>
<dbReference type="Gene3D" id="2.60.40.1760">
    <property type="entry name" value="glycosyl hydrolase (family 31)"/>
    <property type="match status" value="1"/>
</dbReference>
<dbReference type="SUPFAM" id="SSF51011">
    <property type="entry name" value="Glycosyl hydrolase domain"/>
    <property type="match status" value="1"/>
</dbReference>
<keyword evidence="2" id="KW-0326">Glycosidase</keyword>
<organism evidence="7 8">
    <name type="scientific">Niastella koreensis</name>
    <dbReference type="NCBI Taxonomy" id="354356"/>
    <lineage>
        <taxon>Bacteria</taxon>
        <taxon>Pseudomonadati</taxon>
        <taxon>Bacteroidota</taxon>
        <taxon>Chitinophagia</taxon>
        <taxon>Chitinophagales</taxon>
        <taxon>Chitinophagaceae</taxon>
        <taxon>Niastella</taxon>
    </lineage>
</organism>
<evidence type="ECO:0008006" key="9">
    <source>
        <dbReference type="Google" id="ProtNLM"/>
    </source>
</evidence>
<dbReference type="Gene3D" id="3.20.20.80">
    <property type="entry name" value="Glycosidases"/>
    <property type="match status" value="1"/>
</dbReference>
<keyword evidence="3" id="KW-0732">Signal</keyword>
<evidence type="ECO:0000259" key="6">
    <source>
        <dbReference type="Pfam" id="PF21365"/>
    </source>
</evidence>
<dbReference type="CDD" id="cd14752">
    <property type="entry name" value="GH31_N"/>
    <property type="match status" value="1"/>
</dbReference>
<evidence type="ECO:0000313" key="7">
    <source>
        <dbReference type="EMBL" id="OQP55542.1"/>
    </source>
</evidence>
<evidence type="ECO:0000259" key="5">
    <source>
        <dbReference type="Pfam" id="PF13802"/>
    </source>
</evidence>
<dbReference type="Gene3D" id="2.60.40.1180">
    <property type="entry name" value="Golgi alpha-mannosidase II"/>
    <property type="match status" value="2"/>
</dbReference>
<comment type="caution">
    <text evidence="7">The sequence shown here is derived from an EMBL/GenBank/DDBJ whole genome shotgun (WGS) entry which is preliminary data.</text>
</comment>
<proteinExistence type="inferred from homology"/>
<dbReference type="Pfam" id="PF01055">
    <property type="entry name" value="Glyco_hydro_31_2nd"/>
    <property type="match status" value="1"/>
</dbReference>
<feature type="chain" id="PRO_5047190784" description="Alpha-glucosidase" evidence="3">
    <location>
        <begin position="23"/>
        <end position="791"/>
    </location>
</feature>
<dbReference type="Pfam" id="PF13802">
    <property type="entry name" value="Gal_mutarotas_2"/>
    <property type="match status" value="1"/>
</dbReference>
<evidence type="ECO:0000256" key="3">
    <source>
        <dbReference type="SAM" id="SignalP"/>
    </source>
</evidence>
<evidence type="ECO:0000313" key="8">
    <source>
        <dbReference type="Proteomes" id="UP000192277"/>
    </source>
</evidence>
<feature type="domain" description="Glycoside hydrolase family 31 TIM barrel" evidence="4">
    <location>
        <begin position="251"/>
        <end position="557"/>
    </location>
</feature>
<accession>A0ABX3P5V1</accession>